<reference evidence="2 3" key="1">
    <citation type="journal article" date="2014" name="Int. J. Syst. Evol. Microbiol.">
        <title>Complete genome sequence of Corynebacterium casei LMG S-19264T (=DSM 44701T), isolated from a smear-ripened cheese.</title>
        <authorList>
            <consortium name="US DOE Joint Genome Institute (JGI-PGF)"/>
            <person name="Walter F."/>
            <person name="Albersmeier A."/>
            <person name="Kalinowski J."/>
            <person name="Ruckert C."/>
        </authorList>
    </citation>
    <scope>NUCLEOTIDE SEQUENCE [LARGE SCALE GENOMIC DNA]</scope>
    <source>
        <strain evidence="2 3">KCTC 23968</strain>
    </source>
</reference>
<evidence type="ECO:0008006" key="4">
    <source>
        <dbReference type="Google" id="ProtNLM"/>
    </source>
</evidence>
<name>A0A918KQU6_9PROT</name>
<dbReference type="EMBL" id="BMYV01000002">
    <property type="protein sequence ID" value="GGX72297.1"/>
    <property type="molecule type" value="Genomic_DNA"/>
</dbReference>
<evidence type="ECO:0000256" key="1">
    <source>
        <dbReference type="SAM" id="MobiDB-lite"/>
    </source>
</evidence>
<dbReference type="InterPro" id="IPR038396">
    <property type="entry name" value="SpoIIAA-like_sf"/>
</dbReference>
<comment type="caution">
    <text evidence="2">The sequence shown here is derived from an EMBL/GenBank/DDBJ whole genome shotgun (WGS) entry which is preliminary data.</text>
</comment>
<feature type="compositionally biased region" description="Polar residues" evidence="1">
    <location>
        <begin position="162"/>
        <end position="171"/>
    </location>
</feature>
<dbReference type="Pfam" id="PF11964">
    <property type="entry name" value="SpoIIAA-like"/>
    <property type="match status" value="1"/>
</dbReference>
<dbReference type="AlphaFoldDB" id="A0A918KQU6"/>
<evidence type="ECO:0000313" key="2">
    <source>
        <dbReference type="EMBL" id="GGX72297.1"/>
    </source>
</evidence>
<dbReference type="Gene3D" id="3.40.50.10600">
    <property type="entry name" value="SpoIIaa-like domains"/>
    <property type="match status" value="1"/>
</dbReference>
<accession>A0A918KQU6</accession>
<sequence length="192" mass="21111">MNPLKTQNLELTLDDEIVQMSVNGPMTNETVQSTFEWIETAQAEAVGANDNLQLCVEMQSENFTDLAEASQQFRRVGEVLRRAHDIDRCALITDSNWIRNSAKIEGAVIPGLELMAFEPEEATAAKKWLRDEPLVGEAAELTPALHAQEAQDVANTAIITPQSPQKATSLPKSAPAPADNPWENFSVKNLDL</sequence>
<proteinExistence type="predicted"/>
<gene>
    <name evidence="2" type="ORF">GCM10011309_23260</name>
</gene>
<dbReference type="Proteomes" id="UP000600865">
    <property type="component" value="Unassembled WGS sequence"/>
</dbReference>
<dbReference type="RefSeq" id="WP_189586056.1">
    <property type="nucleotide sequence ID" value="NZ_BMYV01000002.1"/>
</dbReference>
<keyword evidence="3" id="KW-1185">Reference proteome</keyword>
<dbReference type="InterPro" id="IPR021866">
    <property type="entry name" value="SpoIIAA-like"/>
</dbReference>
<protein>
    <recommendedName>
        <fullName evidence="4">SpoIIAA-like protein</fullName>
    </recommendedName>
</protein>
<dbReference type="SUPFAM" id="SSF52091">
    <property type="entry name" value="SpoIIaa-like"/>
    <property type="match status" value="1"/>
</dbReference>
<dbReference type="InterPro" id="IPR036513">
    <property type="entry name" value="STAS_dom_sf"/>
</dbReference>
<evidence type="ECO:0000313" key="3">
    <source>
        <dbReference type="Proteomes" id="UP000600865"/>
    </source>
</evidence>
<organism evidence="2 3">
    <name type="scientific">Litorimonas cladophorae</name>
    <dbReference type="NCBI Taxonomy" id="1220491"/>
    <lineage>
        <taxon>Bacteria</taxon>
        <taxon>Pseudomonadati</taxon>
        <taxon>Pseudomonadota</taxon>
        <taxon>Alphaproteobacteria</taxon>
        <taxon>Maricaulales</taxon>
        <taxon>Robiginitomaculaceae</taxon>
    </lineage>
</organism>
<feature type="region of interest" description="Disordered" evidence="1">
    <location>
        <begin position="162"/>
        <end position="192"/>
    </location>
</feature>